<feature type="domain" description="DUF6699" evidence="2">
    <location>
        <begin position="225"/>
        <end position="377"/>
    </location>
</feature>
<gene>
    <name evidence="3" type="ORF">VNI00_009359</name>
</gene>
<organism evidence="3 4">
    <name type="scientific">Paramarasmius palmivorus</name>
    <dbReference type="NCBI Taxonomy" id="297713"/>
    <lineage>
        <taxon>Eukaryota</taxon>
        <taxon>Fungi</taxon>
        <taxon>Dikarya</taxon>
        <taxon>Basidiomycota</taxon>
        <taxon>Agaricomycotina</taxon>
        <taxon>Agaricomycetes</taxon>
        <taxon>Agaricomycetidae</taxon>
        <taxon>Agaricales</taxon>
        <taxon>Marasmiineae</taxon>
        <taxon>Marasmiaceae</taxon>
        <taxon>Paramarasmius</taxon>
    </lineage>
</organism>
<dbReference type="Pfam" id="PF20415">
    <property type="entry name" value="DUF6699"/>
    <property type="match status" value="1"/>
</dbReference>
<protein>
    <recommendedName>
        <fullName evidence="2">DUF6699 domain-containing protein</fullName>
    </recommendedName>
</protein>
<keyword evidence="4" id="KW-1185">Reference proteome</keyword>
<evidence type="ECO:0000313" key="4">
    <source>
        <dbReference type="Proteomes" id="UP001383192"/>
    </source>
</evidence>
<evidence type="ECO:0000256" key="1">
    <source>
        <dbReference type="SAM" id="MobiDB-lite"/>
    </source>
</evidence>
<proteinExistence type="predicted"/>
<comment type="caution">
    <text evidence="3">The sequence shown here is derived from an EMBL/GenBank/DDBJ whole genome shotgun (WGS) entry which is preliminary data.</text>
</comment>
<dbReference type="AlphaFoldDB" id="A0AAW0CTL0"/>
<sequence length="392" mass="42626">MSGPYVFRPTTTPSAYYNPGFHTPQGSPFIPSATLPGSTSPYHSPYRNSVPLPGSSSPYHSPYRNAVPLPGTPNTPNRVLFPGTYESNDPYDPYFGPARPRRPSWHAPIASPYLSSGEDTYFRERRRSFSGAAPYDAGPAYPYAWAAGFGGPYAGYASSSPNYGGSSPYGMNHPLPGLPSTPGTFHLHPWLNAEAWQGDFVFDLSSHYFNPIQVLSRDRNGLGQTRLAPMDIMMQQATVPGVTRMRVICDMIPQWPIDISYNDSMGGGNMGAVAFAPDPLAGTHVPPISMLDVLMCIHRSLHTRITHADWARLDSHLEAAVSRAYTQRCKALGHQGSQAYIGANVGFGAYGPDVEAAELAQGVKRVDFLLGKVWFRGGVVDWTEGVIKLITA</sequence>
<reference evidence="3 4" key="1">
    <citation type="submission" date="2024-01" db="EMBL/GenBank/DDBJ databases">
        <title>A draft genome for a cacao thread blight-causing isolate of Paramarasmius palmivorus.</title>
        <authorList>
            <person name="Baruah I.K."/>
            <person name="Bukari Y."/>
            <person name="Amoako-Attah I."/>
            <person name="Meinhardt L.W."/>
            <person name="Bailey B.A."/>
            <person name="Cohen S.P."/>
        </authorList>
    </citation>
    <scope>NUCLEOTIDE SEQUENCE [LARGE SCALE GENOMIC DNA]</scope>
    <source>
        <strain evidence="3 4">GH-12</strain>
    </source>
</reference>
<accession>A0AAW0CTL0</accession>
<feature type="region of interest" description="Disordered" evidence="1">
    <location>
        <begin position="28"/>
        <end position="54"/>
    </location>
</feature>
<evidence type="ECO:0000313" key="3">
    <source>
        <dbReference type="EMBL" id="KAK7041491.1"/>
    </source>
</evidence>
<dbReference type="Proteomes" id="UP001383192">
    <property type="component" value="Unassembled WGS sequence"/>
</dbReference>
<name>A0AAW0CTL0_9AGAR</name>
<dbReference type="InterPro" id="IPR046522">
    <property type="entry name" value="DUF6699"/>
</dbReference>
<dbReference type="EMBL" id="JAYKXP010000034">
    <property type="protein sequence ID" value="KAK7041491.1"/>
    <property type="molecule type" value="Genomic_DNA"/>
</dbReference>
<evidence type="ECO:0000259" key="2">
    <source>
        <dbReference type="Pfam" id="PF20415"/>
    </source>
</evidence>